<proteinExistence type="predicted"/>
<dbReference type="Proteomes" id="UP000309997">
    <property type="component" value="Unassembled WGS sequence"/>
</dbReference>
<accession>A0ACC4BVW0</accession>
<dbReference type="EMBL" id="RCHU02000008">
    <property type="protein sequence ID" value="KAL3582773.1"/>
    <property type="molecule type" value="Genomic_DNA"/>
</dbReference>
<reference evidence="1 2" key="1">
    <citation type="journal article" date="2024" name="Plant Biotechnol. J.">
        <title>Genome and CRISPR/Cas9 system of a widespread forest tree (Populus alba) in the world.</title>
        <authorList>
            <person name="Liu Y.J."/>
            <person name="Jiang P.F."/>
            <person name="Han X.M."/>
            <person name="Li X.Y."/>
            <person name="Wang H.M."/>
            <person name="Wang Y.J."/>
            <person name="Wang X.X."/>
            <person name="Zeng Q.Y."/>
        </authorList>
    </citation>
    <scope>NUCLEOTIDE SEQUENCE [LARGE SCALE GENOMIC DNA]</scope>
    <source>
        <strain evidence="2">cv. PAL-ZL1</strain>
    </source>
</reference>
<name>A0ACC4BVW0_POPAL</name>
<sequence length="102" mass="11335">MEATKHRQIRFDCDVSKLQGCSLTVEAMACRDAMKTAVNKASSNVIMETEAWFVGDAFRAILVQVRGKTVFLMFLCMKLKANMVANWVSKAVRQLNNCGLGS</sequence>
<evidence type="ECO:0000313" key="1">
    <source>
        <dbReference type="EMBL" id="KAL3582773.1"/>
    </source>
</evidence>
<evidence type="ECO:0000313" key="2">
    <source>
        <dbReference type="Proteomes" id="UP000309997"/>
    </source>
</evidence>
<organism evidence="1 2">
    <name type="scientific">Populus alba</name>
    <name type="common">White poplar</name>
    <dbReference type="NCBI Taxonomy" id="43335"/>
    <lineage>
        <taxon>Eukaryota</taxon>
        <taxon>Viridiplantae</taxon>
        <taxon>Streptophyta</taxon>
        <taxon>Embryophyta</taxon>
        <taxon>Tracheophyta</taxon>
        <taxon>Spermatophyta</taxon>
        <taxon>Magnoliopsida</taxon>
        <taxon>eudicotyledons</taxon>
        <taxon>Gunneridae</taxon>
        <taxon>Pentapetalae</taxon>
        <taxon>rosids</taxon>
        <taxon>fabids</taxon>
        <taxon>Malpighiales</taxon>
        <taxon>Salicaceae</taxon>
        <taxon>Saliceae</taxon>
        <taxon>Populus</taxon>
    </lineage>
</organism>
<protein>
    <submittedName>
        <fullName evidence="1">Uncharacterized protein</fullName>
    </submittedName>
</protein>
<comment type="caution">
    <text evidence="1">The sequence shown here is derived from an EMBL/GenBank/DDBJ whole genome shotgun (WGS) entry which is preliminary data.</text>
</comment>
<gene>
    <name evidence="1" type="ORF">D5086_017105</name>
</gene>
<keyword evidence="2" id="KW-1185">Reference proteome</keyword>